<evidence type="ECO:0000313" key="1">
    <source>
        <dbReference type="EMBL" id="ATB39987.1"/>
    </source>
</evidence>
<dbReference type="PROSITE" id="PS51257">
    <property type="entry name" value="PROKAR_LIPOPROTEIN"/>
    <property type="match status" value="1"/>
</dbReference>
<evidence type="ECO:0008006" key="3">
    <source>
        <dbReference type="Google" id="ProtNLM"/>
    </source>
</evidence>
<sequence length="178" mass="18523">MNHFKTCGLAMVAIAFSACGPAPEGSKQAEGVARTESALTAPIPNTTCVVEATEPYKYDSGPYTGQISAQASVWDCSQDYPIIYVCSIIEKKSVSSTGVVTWTAVPGSRSCYGETNTDFGGQTATPTTNPAGTYRQRSEAAIKLNATTWTPAQPSTCGTLSSNVPCAFTSVTSPSVAL</sequence>
<proteinExistence type="predicted"/>
<reference evidence="1 2" key="1">
    <citation type="submission" date="2017-06" db="EMBL/GenBank/DDBJ databases">
        <title>Sequencing and comparative analysis of myxobacterial genomes.</title>
        <authorList>
            <person name="Rupp O."/>
            <person name="Goesmann A."/>
            <person name="Sogaard-Andersen L."/>
        </authorList>
    </citation>
    <scope>NUCLEOTIDE SEQUENCE [LARGE SCALE GENOMIC DNA]</scope>
    <source>
        <strain evidence="1 2">DSM 52655</strain>
    </source>
</reference>
<organism evidence="1 2">
    <name type="scientific">Cystobacter fuscus</name>
    <dbReference type="NCBI Taxonomy" id="43"/>
    <lineage>
        <taxon>Bacteria</taxon>
        <taxon>Pseudomonadati</taxon>
        <taxon>Myxococcota</taxon>
        <taxon>Myxococcia</taxon>
        <taxon>Myxococcales</taxon>
        <taxon>Cystobacterineae</taxon>
        <taxon>Archangiaceae</taxon>
        <taxon>Cystobacter</taxon>
    </lineage>
</organism>
<dbReference type="Proteomes" id="UP000217257">
    <property type="component" value="Chromosome"/>
</dbReference>
<protein>
    <recommendedName>
        <fullName evidence="3">Lipoprotein</fullName>
    </recommendedName>
</protein>
<dbReference type="RefSeq" id="WP_232536833.1">
    <property type="nucleotide sequence ID" value="NZ_CP022098.1"/>
</dbReference>
<dbReference type="KEGG" id="cfus:CYFUS_005435"/>
<accession>A0A250J8Z6</accession>
<gene>
    <name evidence="1" type="ORF">CYFUS_005435</name>
</gene>
<dbReference type="AlphaFoldDB" id="A0A250J8Z6"/>
<evidence type="ECO:0000313" key="2">
    <source>
        <dbReference type="Proteomes" id="UP000217257"/>
    </source>
</evidence>
<dbReference type="EMBL" id="CP022098">
    <property type="protein sequence ID" value="ATB39987.1"/>
    <property type="molecule type" value="Genomic_DNA"/>
</dbReference>
<name>A0A250J8Z6_9BACT</name>